<protein>
    <submittedName>
        <fullName evidence="2">Uncharacterized protein</fullName>
    </submittedName>
</protein>
<evidence type="ECO:0000256" key="1">
    <source>
        <dbReference type="SAM" id="Phobius"/>
    </source>
</evidence>
<keyword evidence="1" id="KW-0472">Membrane</keyword>
<accession>A0A391NTV9</accession>
<feature type="transmembrane region" description="Helical" evidence="1">
    <location>
        <begin position="102"/>
        <end position="127"/>
    </location>
</feature>
<keyword evidence="1" id="KW-1133">Transmembrane helix</keyword>
<keyword evidence="3" id="KW-1185">Reference proteome</keyword>
<keyword evidence="1" id="KW-0812">Transmembrane</keyword>
<comment type="caution">
    <text evidence="2">The sequence shown here is derived from an EMBL/GenBank/DDBJ whole genome shotgun (WGS) entry which is preliminary data.</text>
</comment>
<dbReference type="AlphaFoldDB" id="A0A391NTV9"/>
<dbReference type="EMBL" id="BDIP01001143">
    <property type="protein sequence ID" value="GCA62668.1"/>
    <property type="molecule type" value="Genomic_DNA"/>
</dbReference>
<evidence type="ECO:0000313" key="3">
    <source>
        <dbReference type="Proteomes" id="UP000265618"/>
    </source>
</evidence>
<organism evidence="2 3">
    <name type="scientific">Kipferlia bialata</name>
    <dbReference type="NCBI Taxonomy" id="797122"/>
    <lineage>
        <taxon>Eukaryota</taxon>
        <taxon>Metamonada</taxon>
        <taxon>Carpediemonas-like organisms</taxon>
        <taxon>Kipferlia</taxon>
    </lineage>
</organism>
<gene>
    <name evidence="2" type="ORF">KIPB_005049</name>
</gene>
<sequence>MVHLSSLGVFVGTYFPIVVYHWFGVALWSVYGPTEATSPGVLCERGALSPHTYLTGDPSDLVTAGHVPVIEAVPLEGGRAGGDSLHTDEGGSVHHSHAPHRLGLWMCLVLQNLYVLLSAVYGLLWLVQWPGSACPFVVAHRCTDYPSISPPIWEWFYVLALGIQIVLVPVAMLLL</sequence>
<dbReference type="Proteomes" id="UP000265618">
    <property type="component" value="Unassembled WGS sequence"/>
</dbReference>
<name>A0A391NTV9_9EUKA</name>
<proteinExistence type="predicted"/>
<feature type="transmembrane region" description="Helical" evidence="1">
    <location>
        <begin position="155"/>
        <end position="174"/>
    </location>
</feature>
<feature type="transmembrane region" description="Helical" evidence="1">
    <location>
        <begin position="6"/>
        <end position="28"/>
    </location>
</feature>
<reference evidence="2 3" key="1">
    <citation type="journal article" date="2018" name="PLoS ONE">
        <title>The draft genome of Kipferlia bialata reveals reductive genome evolution in fornicate parasites.</title>
        <authorList>
            <person name="Tanifuji G."/>
            <person name="Takabayashi S."/>
            <person name="Kume K."/>
            <person name="Takagi M."/>
            <person name="Nakayama T."/>
            <person name="Kamikawa R."/>
            <person name="Inagaki Y."/>
            <person name="Hashimoto T."/>
        </authorList>
    </citation>
    <scope>NUCLEOTIDE SEQUENCE [LARGE SCALE GENOMIC DNA]</scope>
    <source>
        <strain evidence="2">NY0173</strain>
    </source>
</reference>
<evidence type="ECO:0000313" key="2">
    <source>
        <dbReference type="EMBL" id="GCA62668.1"/>
    </source>
</evidence>